<organism evidence="1 2">
    <name type="scientific">Caldicellulosiruptor morganii</name>
    <dbReference type="NCBI Taxonomy" id="1387555"/>
    <lineage>
        <taxon>Bacteria</taxon>
        <taxon>Bacillati</taxon>
        <taxon>Bacillota</taxon>
        <taxon>Bacillota incertae sedis</taxon>
        <taxon>Caldicellulosiruptorales</taxon>
        <taxon>Caldicellulosiruptoraceae</taxon>
        <taxon>Caldicellulosiruptor</taxon>
    </lineage>
</organism>
<proteinExistence type="predicted"/>
<reference evidence="1" key="1">
    <citation type="submission" date="2022-12" db="EMBL/GenBank/DDBJ databases">
        <authorList>
            <person name="Bing R.G."/>
            <person name="Willard D.J."/>
            <person name="Manesh M.J.H."/>
            <person name="Laemthong T."/>
            <person name="Crosby J.R."/>
            <person name="Kelly R.M."/>
        </authorList>
    </citation>
    <scope>NUCLEOTIDE SEQUENCE</scope>
    <source>
        <strain evidence="1">DSM 8990</strain>
    </source>
</reference>
<evidence type="ECO:0000313" key="1">
    <source>
        <dbReference type="EMBL" id="WAM33698.1"/>
    </source>
</evidence>
<protein>
    <submittedName>
        <fullName evidence="1">Uncharacterized protein</fullName>
    </submittedName>
</protein>
<keyword evidence="2" id="KW-1185">Reference proteome</keyword>
<dbReference type="EMBL" id="CP113865">
    <property type="protein sequence ID" value="WAM33698.1"/>
    <property type="molecule type" value="Genomic_DNA"/>
</dbReference>
<gene>
    <name evidence="1" type="ORF">OTK00_002224</name>
</gene>
<sequence>MKLFLLLTNFAMNTHLKYPRFLKGLLDKAEYYFAYIKYPEEIRKHIYALVQFDGINSIIEKIRMKSGGYFQSTEILENFAFKERTLSEVNGKMEYHLLNIILTKSYSFSIYAMNWIHKILDKSQRLNGLIKCFLPKGK</sequence>
<name>A0ABY7BLI2_9FIRM</name>
<dbReference type="RefSeq" id="WP_052670813.1">
    <property type="nucleotide sequence ID" value="NZ_CP113865.1"/>
</dbReference>
<evidence type="ECO:0000313" key="2">
    <source>
        <dbReference type="Proteomes" id="UP001164909"/>
    </source>
</evidence>
<dbReference type="Proteomes" id="UP001164909">
    <property type="component" value="Chromosome"/>
</dbReference>
<accession>A0ABY7BLI2</accession>